<sequence>MAVLKRVTVTILSLLLGLGLSLALVMFQSGDSAHPKAIPSQLPLQQGINLSHWLSQSPVGYSQAHLQSWIDQSDFQWLAQMGFDHVRLPVDPEFLQELQPPYRIKPEHFAVLDQALAWAQQSHLGLVLDLHPNAALPLTSDVAVLDGLSQLWSEIAHRYQAQANFLVYELLNEPQVQDPQAWQRIIEQLVEVIREQDQKHSIIISGPNWGGPEDLLKLRPIADQKAIYTFHFYNPMAFTSQGADWIEGLKQIQGLPYPFDPQRFAQVKATTPDPEAQKWLGWYANDQYNVSRLAQDLQPVQQFQNRYRVPVYCGELGVYQRSALPPDRYRWYQDVITLLKQNRIGYALWDYRGGFGLVDREKHQADQNLLRILQLTQGK</sequence>
<evidence type="ECO:0000313" key="10">
    <source>
        <dbReference type="Proteomes" id="UP001268256"/>
    </source>
</evidence>
<evidence type="ECO:0000313" key="9">
    <source>
        <dbReference type="EMBL" id="MDS3859215.1"/>
    </source>
</evidence>
<comment type="similarity">
    <text evidence="1 7">Belongs to the glycosyl hydrolase 5 (cellulase A) family.</text>
</comment>
<protein>
    <submittedName>
        <fullName evidence="9">Cellulase family glycosylhydrolase</fullName>
    </submittedName>
</protein>
<feature type="domain" description="Glycoside hydrolase family 5" evidence="8">
    <location>
        <begin position="70"/>
        <end position="351"/>
    </location>
</feature>
<proteinExistence type="inferred from homology"/>
<name>A0AAE4JUC3_9CYAN</name>
<organism evidence="9 10">
    <name type="scientific">Pseudocalidococcus azoricus BACA0444</name>
    <dbReference type="NCBI Taxonomy" id="2918990"/>
    <lineage>
        <taxon>Bacteria</taxon>
        <taxon>Bacillati</taxon>
        <taxon>Cyanobacteriota</taxon>
        <taxon>Cyanophyceae</taxon>
        <taxon>Acaryochloridales</taxon>
        <taxon>Thermosynechococcaceae</taxon>
        <taxon>Pseudocalidococcus</taxon>
        <taxon>Pseudocalidococcus azoricus</taxon>
    </lineage>
</organism>
<dbReference type="GO" id="GO:0005576">
    <property type="term" value="C:extracellular region"/>
    <property type="evidence" value="ECO:0007669"/>
    <property type="project" value="TreeGrafter"/>
</dbReference>
<dbReference type="PANTHER" id="PTHR31297">
    <property type="entry name" value="GLUCAN ENDO-1,6-BETA-GLUCOSIDASE B"/>
    <property type="match status" value="1"/>
</dbReference>
<dbReference type="SUPFAM" id="SSF51445">
    <property type="entry name" value="(Trans)glycosidases"/>
    <property type="match status" value="1"/>
</dbReference>
<evidence type="ECO:0000256" key="2">
    <source>
        <dbReference type="ARBA" id="ARBA00022801"/>
    </source>
</evidence>
<accession>A0AAE4JUC3</accession>
<dbReference type="Proteomes" id="UP001268256">
    <property type="component" value="Unassembled WGS sequence"/>
</dbReference>
<evidence type="ECO:0000256" key="3">
    <source>
        <dbReference type="ARBA" id="ARBA00023001"/>
    </source>
</evidence>
<evidence type="ECO:0000256" key="6">
    <source>
        <dbReference type="ARBA" id="ARBA00023326"/>
    </source>
</evidence>
<dbReference type="Gene3D" id="3.20.20.80">
    <property type="entry name" value="Glycosidases"/>
    <property type="match status" value="1"/>
</dbReference>
<dbReference type="EMBL" id="JAVMIP010000001">
    <property type="protein sequence ID" value="MDS3859215.1"/>
    <property type="molecule type" value="Genomic_DNA"/>
</dbReference>
<evidence type="ECO:0000256" key="1">
    <source>
        <dbReference type="ARBA" id="ARBA00005641"/>
    </source>
</evidence>
<dbReference type="PANTHER" id="PTHR31297:SF41">
    <property type="entry name" value="ENDOGLUCANASE, PUTATIVE (AFU_ORTHOLOGUE AFUA_5G01830)-RELATED"/>
    <property type="match status" value="1"/>
</dbReference>
<keyword evidence="3" id="KW-0136">Cellulose degradation</keyword>
<reference evidence="10" key="1">
    <citation type="submission" date="2023-07" db="EMBL/GenBank/DDBJ databases">
        <authorList>
            <person name="Luz R."/>
            <person name="Cordeiro R."/>
            <person name="Fonseca A."/>
            <person name="Goncalves V."/>
        </authorList>
    </citation>
    <scope>NUCLEOTIDE SEQUENCE [LARGE SCALE GENOMIC DNA]</scope>
    <source>
        <strain evidence="10">BACA0444</strain>
    </source>
</reference>
<keyword evidence="10" id="KW-1185">Reference proteome</keyword>
<dbReference type="GO" id="GO:0008422">
    <property type="term" value="F:beta-glucosidase activity"/>
    <property type="evidence" value="ECO:0007669"/>
    <property type="project" value="TreeGrafter"/>
</dbReference>
<keyword evidence="4" id="KW-0119">Carbohydrate metabolism</keyword>
<comment type="caution">
    <text evidence="9">The sequence shown here is derived from an EMBL/GenBank/DDBJ whole genome shotgun (WGS) entry which is preliminary data.</text>
</comment>
<evidence type="ECO:0000256" key="5">
    <source>
        <dbReference type="ARBA" id="ARBA00023295"/>
    </source>
</evidence>
<gene>
    <name evidence="9" type="ORF">RIF25_00200</name>
</gene>
<evidence type="ECO:0000259" key="8">
    <source>
        <dbReference type="Pfam" id="PF00150"/>
    </source>
</evidence>
<dbReference type="InterPro" id="IPR050386">
    <property type="entry name" value="Glycosyl_hydrolase_5"/>
</dbReference>
<evidence type="ECO:0000256" key="7">
    <source>
        <dbReference type="RuleBase" id="RU361153"/>
    </source>
</evidence>
<keyword evidence="5 7" id="KW-0326">Glycosidase</keyword>
<dbReference type="RefSeq" id="WP_322876554.1">
    <property type="nucleotide sequence ID" value="NZ_JAVMIP010000001.1"/>
</dbReference>
<dbReference type="GO" id="GO:0030245">
    <property type="term" value="P:cellulose catabolic process"/>
    <property type="evidence" value="ECO:0007669"/>
    <property type="project" value="UniProtKB-KW"/>
</dbReference>
<dbReference type="InterPro" id="IPR001547">
    <property type="entry name" value="Glyco_hydro_5"/>
</dbReference>
<dbReference type="AlphaFoldDB" id="A0AAE4JUC3"/>
<keyword evidence="6" id="KW-0624">Polysaccharide degradation</keyword>
<evidence type="ECO:0000256" key="4">
    <source>
        <dbReference type="ARBA" id="ARBA00023277"/>
    </source>
</evidence>
<keyword evidence="2 7" id="KW-0378">Hydrolase</keyword>
<dbReference type="InterPro" id="IPR017853">
    <property type="entry name" value="GH"/>
</dbReference>
<dbReference type="GO" id="GO:0009986">
    <property type="term" value="C:cell surface"/>
    <property type="evidence" value="ECO:0007669"/>
    <property type="project" value="TreeGrafter"/>
</dbReference>
<dbReference type="Pfam" id="PF00150">
    <property type="entry name" value="Cellulase"/>
    <property type="match status" value="1"/>
</dbReference>